<evidence type="ECO:0000256" key="1">
    <source>
        <dbReference type="ARBA" id="ARBA00022691"/>
    </source>
</evidence>
<feature type="domain" description="Radical SAM core" evidence="5">
    <location>
        <begin position="1"/>
        <end position="180"/>
    </location>
</feature>
<feature type="non-terminal residue" evidence="6">
    <location>
        <position position="1"/>
    </location>
</feature>
<evidence type="ECO:0000259" key="5">
    <source>
        <dbReference type="PROSITE" id="PS51918"/>
    </source>
</evidence>
<gene>
    <name evidence="6" type="ORF">S06H3_32806</name>
</gene>
<dbReference type="InterPro" id="IPR058240">
    <property type="entry name" value="rSAM_sf"/>
</dbReference>
<dbReference type="Pfam" id="PF04055">
    <property type="entry name" value="Radical_SAM"/>
    <property type="match status" value="1"/>
</dbReference>
<dbReference type="GO" id="GO:0051536">
    <property type="term" value="F:iron-sulfur cluster binding"/>
    <property type="evidence" value="ECO:0007669"/>
    <property type="project" value="UniProtKB-KW"/>
</dbReference>
<sequence>KYRRRLGLVGAAVSDHPQIEELMVKLQQMGAELSVSSLRMRPLSRIVLRELAKGGARTIALAPEAGSQRLRQVIRKGISEDDILESVSKVAELKIKQLKLYFMIGLPSETDEDIEEIINLTLSCKNIIDRQRSGCRISLSIAPFVPKAGTPFQWLPMAQLSTLNHRLFLLKNNLLPKGIRLKCESPAWSEIQAVLARGDIKLAEVLANIEGVSLSGWRQAVKKSHLDIDFYAHQRWDAHQELPWAILDSGIKPGHLEHELNRALAHR</sequence>
<keyword evidence="3" id="KW-0408">Iron</keyword>
<reference evidence="6" key="1">
    <citation type="journal article" date="2014" name="Front. Microbiol.">
        <title>High frequency of phylogenetically diverse reductive dehalogenase-homologous genes in deep subseafloor sedimentary metagenomes.</title>
        <authorList>
            <person name="Kawai M."/>
            <person name="Futagami T."/>
            <person name="Toyoda A."/>
            <person name="Takaki Y."/>
            <person name="Nishi S."/>
            <person name="Hori S."/>
            <person name="Arai W."/>
            <person name="Tsubouchi T."/>
            <person name="Morono Y."/>
            <person name="Uchiyama I."/>
            <person name="Ito T."/>
            <person name="Fujiyama A."/>
            <person name="Inagaki F."/>
            <person name="Takami H."/>
        </authorList>
    </citation>
    <scope>NUCLEOTIDE SEQUENCE</scope>
    <source>
        <strain evidence="6">Expedition CK06-06</strain>
    </source>
</reference>
<dbReference type="InterPro" id="IPR013785">
    <property type="entry name" value="Aldolase_TIM"/>
</dbReference>
<dbReference type="PANTHER" id="PTHR42731">
    <property type="entry name" value="SLL1084 PROTEIN"/>
    <property type="match status" value="1"/>
</dbReference>
<dbReference type="AlphaFoldDB" id="X1NXL7"/>
<comment type="caution">
    <text evidence="6">The sequence shown here is derived from an EMBL/GenBank/DDBJ whole genome shotgun (WGS) entry which is preliminary data.</text>
</comment>
<evidence type="ECO:0000256" key="3">
    <source>
        <dbReference type="ARBA" id="ARBA00023004"/>
    </source>
</evidence>
<keyword evidence="2" id="KW-0479">Metal-binding</keyword>
<dbReference type="InterPro" id="IPR007197">
    <property type="entry name" value="rSAM"/>
</dbReference>
<dbReference type="GO" id="GO:0046872">
    <property type="term" value="F:metal ion binding"/>
    <property type="evidence" value="ECO:0007669"/>
    <property type="project" value="UniProtKB-KW"/>
</dbReference>
<keyword evidence="1" id="KW-0949">S-adenosyl-L-methionine</keyword>
<accession>X1NXL7</accession>
<dbReference type="SUPFAM" id="SSF102114">
    <property type="entry name" value="Radical SAM enzymes"/>
    <property type="match status" value="1"/>
</dbReference>
<dbReference type="EMBL" id="BARV01019528">
    <property type="protein sequence ID" value="GAI31505.1"/>
    <property type="molecule type" value="Genomic_DNA"/>
</dbReference>
<dbReference type="Gene3D" id="3.20.20.70">
    <property type="entry name" value="Aldolase class I"/>
    <property type="match status" value="1"/>
</dbReference>
<dbReference type="SMART" id="SM00729">
    <property type="entry name" value="Elp3"/>
    <property type="match status" value="1"/>
</dbReference>
<dbReference type="PROSITE" id="PS51918">
    <property type="entry name" value="RADICAL_SAM"/>
    <property type="match status" value="1"/>
</dbReference>
<dbReference type="GO" id="GO:0003824">
    <property type="term" value="F:catalytic activity"/>
    <property type="evidence" value="ECO:0007669"/>
    <property type="project" value="InterPro"/>
</dbReference>
<protein>
    <recommendedName>
        <fullName evidence="5">Radical SAM core domain-containing protein</fullName>
    </recommendedName>
</protein>
<name>X1NXL7_9ZZZZ</name>
<evidence type="ECO:0000313" key="6">
    <source>
        <dbReference type="EMBL" id="GAI31505.1"/>
    </source>
</evidence>
<proteinExistence type="predicted"/>
<organism evidence="6">
    <name type="scientific">marine sediment metagenome</name>
    <dbReference type="NCBI Taxonomy" id="412755"/>
    <lineage>
        <taxon>unclassified sequences</taxon>
        <taxon>metagenomes</taxon>
        <taxon>ecological metagenomes</taxon>
    </lineage>
</organism>
<keyword evidence="4" id="KW-0411">Iron-sulfur</keyword>
<evidence type="ECO:0000256" key="4">
    <source>
        <dbReference type="ARBA" id="ARBA00023014"/>
    </source>
</evidence>
<dbReference type="InterPro" id="IPR006638">
    <property type="entry name" value="Elp3/MiaA/NifB-like_rSAM"/>
</dbReference>
<dbReference type="PANTHER" id="PTHR42731:SF5">
    <property type="entry name" value="RADICAL SAM DOMAIN PROTEIN"/>
    <property type="match status" value="1"/>
</dbReference>
<evidence type="ECO:0000256" key="2">
    <source>
        <dbReference type="ARBA" id="ARBA00022723"/>
    </source>
</evidence>